<dbReference type="Pfam" id="PF03692">
    <property type="entry name" value="CxxCxxCC"/>
    <property type="match status" value="1"/>
</dbReference>
<dbReference type="HOGENOM" id="CLU_109769_1_0_6"/>
<dbReference type="PIRSF" id="PIRSF006173">
    <property type="entry name" value="UCP006173"/>
    <property type="match status" value="1"/>
</dbReference>
<dbReference type="HAMAP" id="MF_00676">
    <property type="entry name" value="UPF0260"/>
    <property type="match status" value="1"/>
</dbReference>
<dbReference type="NCBIfam" id="NF003507">
    <property type="entry name" value="PRK05170.2-5"/>
    <property type="match status" value="1"/>
</dbReference>
<evidence type="ECO:0000313" key="3">
    <source>
        <dbReference type="Proteomes" id="UP000004263"/>
    </source>
</evidence>
<dbReference type="PANTHER" id="PTHR37421">
    <property type="entry name" value="UPF0260 PROTEIN YCGN"/>
    <property type="match status" value="1"/>
</dbReference>
<proteinExistence type="inferred from homology"/>
<reference evidence="2 3" key="1">
    <citation type="submission" date="2006-03" db="EMBL/GenBank/DDBJ databases">
        <authorList>
            <person name="Pinhassi J."/>
            <person name="Pedros-Alio C."/>
            <person name="Ferriera S."/>
            <person name="Johnson J."/>
            <person name="Kravitz S."/>
            <person name="Halpern A."/>
            <person name="Remington K."/>
            <person name="Beeson K."/>
            <person name="Tran B."/>
            <person name="Rogers Y.-H."/>
            <person name="Friedman R."/>
            <person name="Venter J.C."/>
        </authorList>
    </citation>
    <scope>NUCLEOTIDE SEQUENCE [LARGE SCALE GENOMIC DNA]</scope>
    <source>
        <strain evidence="2 3">RED65</strain>
    </source>
</reference>
<dbReference type="EMBL" id="AAQH01000011">
    <property type="protein sequence ID" value="EAT11946.1"/>
    <property type="molecule type" value="Genomic_DNA"/>
</dbReference>
<name>Q1N1A5_9GAMM</name>
<dbReference type="AlphaFoldDB" id="Q1N1A5"/>
<dbReference type="Proteomes" id="UP000004263">
    <property type="component" value="Unassembled WGS sequence"/>
</dbReference>
<keyword evidence="3" id="KW-1185">Reference proteome</keyword>
<dbReference type="PANTHER" id="PTHR37421:SF1">
    <property type="entry name" value="UPF0260 PROTEIN YCGN"/>
    <property type="match status" value="1"/>
</dbReference>
<comment type="similarity">
    <text evidence="1">Belongs to the UPF0260 family.</text>
</comment>
<protein>
    <recommendedName>
        <fullName evidence="1">UPF0260 protein RED65_11415</fullName>
    </recommendedName>
</protein>
<dbReference type="STRING" id="207949.RED65_11415"/>
<dbReference type="InterPro" id="IPR005358">
    <property type="entry name" value="Puta_zinc/iron-chelating_dom"/>
</dbReference>
<evidence type="ECO:0000313" key="2">
    <source>
        <dbReference type="EMBL" id="EAT11946.1"/>
    </source>
</evidence>
<dbReference type="OrthoDB" id="9786855at2"/>
<sequence>MTKKEKPFWETKTLKEMSKDEWESLCDGCAKCCLHKLEDEDTGEVFYTEMVCRYLDRENCNCTEYKRRQELVPHCVWLTPDDVEEFHWLPSTCAYRLVHEGKPLPKWHHLRSGSRQTIHKYNHSMRKKGIPDDKIPEEEWEDHIIWIE</sequence>
<dbReference type="RefSeq" id="WP_007017410.1">
    <property type="nucleotide sequence ID" value="NZ_CH724113.1"/>
</dbReference>
<comment type="caution">
    <text evidence="2">The sequence shown here is derived from an EMBL/GenBank/DDBJ whole genome shotgun (WGS) entry which is preliminary data.</text>
</comment>
<accession>Q1N1A5</accession>
<dbReference type="NCBIfam" id="NF003501">
    <property type="entry name" value="PRK05170.1-5"/>
    <property type="match status" value="1"/>
</dbReference>
<organism evidence="2 3">
    <name type="scientific">Bermanella marisrubri</name>
    <dbReference type="NCBI Taxonomy" id="207949"/>
    <lineage>
        <taxon>Bacteria</taxon>
        <taxon>Pseudomonadati</taxon>
        <taxon>Pseudomonadota</taxon>
        <taxon>Gammaproteobacteria</taxon>
        <taxon>Oceanospirillales</taxon>
        <taxon>Oceanospirillaceae</taxon>
        <taxon>Bermanella</taxon>
    </lineage>
</organism>
<gene>
    <name evidence="2" type="ORF">RED65_11415</name>
</gene>
<dbReference type="InterPro" id="IPR008228">
    <property type="entry name" value="UCP006173"/>
</dbReference>
<evidence type="ECO:0000256" key="1">
    <source>
        <dbReference type="HAMAP-Rule" id="MF_00676"/>
    </source>
</evidence>